<evidence type="ECO:0000256" key="3">
    <source>
        <dbReference type="ARBA" id="ARBA00022763"/>
    </source>
</evidence>
<keyword evidence="8" id="KW-0378">Hydrolase</keyword>
<dbReference type="Pfam" id="PF01119">
    <property type="entry name" value="DNA_mis_repair"/>
    <property type="match status" value="1"/>
</dbReference>
<proteinExistence type="inferred from homology"/>
<keyword evidence="8" id="KW-0540">Nuclease</keyword>
<dbReference type="SMART" id="SM00853">
    <property type="entry name" value="MutL_C"/>
    <property type="match status" value="1"/>
</dbReference>
<comment type="similarity">
    <text evidence="1 5">Belongs to the DNA mismatch repair MutL/HexB family.</text>
</comment>
<evidence type="ECO:0000256" key="1">
    <source>
        <dbReference type="ARBA" id="ARBA00006082"/>
    </source>
</evidence>
<dbReference type="InterPro" id="IPR014790">
    <property type="entry name" value="MutL_C"/>
</dbReference>
<dbReference type="InterPro" id="IPR013507">
    <property type="entry name" value="DNA_mismatch_S5_2-like"/>
</dbReference>
<sequence>MPKISILPDVLASQVAAGEVVERPASVVKEMVENSLDAGAKHIEVEIQKGGASLIKITDDGSGMGREDALMCLERHATSKLKDASQLSAITTMGFRGEAVPSIASVSKFRLSTREHDAVEGTEIIVEGGIVKDVKAAGLQAGAIFEIRQLFFNVPARRKFMRAESTESAHVEHQVKLHALAWPEVRFTMKKDGRTLFDLAGVRDKRMRIAGLAGAEAGRALVEVPLTEESGMEVHGYVLPPEFARKGKRQQFVFLNGRPIEDPAISRALKDGFKGAVSDGLNPSAWLWIEMDPKLVDVNVHPAKKEVRFHKPLEVRHLVFTAVEDALSVKKEKTQELRGVPKIVSRKDGSSAPVRKPFEKAEEVSSQRVEKVSSVTELKPSVPTQTAVKPAAAFHAPEKQEELEMEKKEKDTPKFQILATLHDRYLLMQGEDGLVLLEPKAARERIVYEAFLEGGGEAVESQGLLVPELIELDARDLDVVLTNMENFTEAGISIEPFGGSTLQVRSMPAVLAEKDPRAFVIKLIDELVETVGAKRGKQLAFEIFAEKLAKRAAWNEVCKLSGAEHLLAALFKCDLPYCAPDGRPSLIQISLKELERKFS</sequence>
<gene>
    <name evidence="5 8" type="primary">mutL</name>
    <name evidence="8" type="ORF">ACFSQZ_02980</name>
</gene>
<reference evidence="9" key="1">
    <citation type="journal article" date="2019" name="Int. J. Syst. Evol. Microbiol.">
        <title>The Global Catalogue of Microorganisms (GCM) 10K type strain sequencing project: providing services to taxonomists for standard genome sequencing and annotation.</title>
        <authorList>
            <consortium name="The Broad Institute Genomics Platform"/>
            <consortium name="The Broad Institute Genome Sequencing Center for Infectious Disease"/>
            <person name="Wu L."/>
            <person name="Ma J."/>
        </authorList>
    </citation>
    <scope>NUCLEOTIDE SEQUENCE [LARGE SCALE GENOMIC DNA]</scope>
    <source>
        <strain evidence="9">JCM 16545</strain>
    </source>
</reference>
<evidence type="ECO:0000256" key="2">
    <source>
        <dbReference type="ARBA" id="ARBA00021975"/>
    </source>
</evidence>
<organism evidence="8 9">
    <name type="scientific">Rubritalea spongiae</name>
    <dbReference type="NCBI Taxonomy" id="430797"/>
    <lineage>
        <taxon>Bacteria</taxon>
        <taxon>Pseudomonadati</taxon>
        <taxon>Verrucomicrobiota</taxon>
        <taxon>Verrucomicrobiia</taxon>
        <taxon>Verrucomicrobiales</taxon>
        <taxon>Rubritaleaceae</taxon>
        <taxon>Rubritalea</taxon>
    </lineage>
</organism>
<dbReference type="HAMAP" id="MF_00149">
    <property type="entry name" value="DNA_mis_repair"/>
    <property type="match status" value="1"/>
</dbReference>
<dbReference type="InterPro" id="IPR020667">
    <property type="entry name" value="DNA_mismatch_repair_MutL"/>
</dbReference>
<dbReference type="Gene3D" id="3.30.1370.100">
    <property type="entry name" value="MutL, C-terminal domain, regulatory subdomain"/>
    <property type="match status" value="1"/>
</dbReference>
<dbReference type="InterPro" id="IPR042121">
    <property type="entry name" value="MutL_C_regsub"/>
</dbReference>
<dbReference type="CDD" id="cd00782">
    <property type="entry name" value="MutL_Trans"/>
    <property type="match status" value="1"/>
</dbReference>
<dbReference type="Proteomes" id="UP001597297">
    <property type="component" value="Unassembled WGS sequence"/>
</dbReference>
<dbReference type="InterPro" id="IPR002099">
    <property type="entry name" value="MutL/Mlh/PMS"/>
</dbReference>
<dbReference type="SMART" id="SM01340">
    <property type="entry name" value="DNA_mis_repair"/>
    <property type="match status" value="1"/>
</dbReference>
<keyword evidence="8" id="KW-0255">Endonuclease</keyword>
<evidence type="ECO:0000313" key="8">
    <source>
        <dbReference type="EMBL" id="MFD2275424.1"/>
    </source>
</evidence>
<dbReference type="InterPro" id="IPR038973">
    <property type="entry name" value="MutL/Mlh/Pms-like"/>
</dbReference>
<feature type="domain" description="MutL C-terminal dimerisation" evidence="6">
    <location>
        <begin position="417"/>
        <end position="560"/>
    </location>
</feature>
<dbReference type="Gene3D" id="3.30.565.10">
    <property type="entry name" value="Histidine kinase-like ATPase, C-terminal domain"/>
    <property type="match status" value="1"/>
</dbReference>
<dbReference type="InterPro" id="IPR036890">
    <property type="entry name" value="HATPase_C_sf"/>
</dbReference>
<dbReference type="Pfam" id="PF13589">
    <property type="entry name" value="HATPase_c_3"/>
    <property type="match status" value="1"/>
</dbReference>
<evidence type="ECO:0000256" key="4">
    <source>
        <dbReference type="ARBA" id="ARBA00023204"/>
    </source>
</evidence>
<dbReference type="InterPro" id="IPR020568">
    <property type="entry name" value="Ribosomal_Su5_D2-typ_SF"/>
</dbReference>
<dbReference type="Gene3D" id="3.30.1540.20">
    <property type="entry name" value="MutL, C-terminal domain, dimerisation subdomain"/>
    <property type="match status" value="1"/>
</dbReference>
<dbReference type="CDD" id="cd16926">
    <property type="entry name" value="HATPase_MutL-MLH-PMS-like"/>
    <property type="match status" value="1"/>
</dbReference>
<dbReference type="RefSeq" id="WP_377092643.1">
    <property type="nucleotide sequence ID" value="NZ_JBHSJM010000001.1"/>
</dbReference>
<dbReference type="PANTHER" id="PTHR10073">
    <property type="entry name" value="DNA MISMATCH REPAIR PROTEIN MLH, PMS, MUTL"/>
    <property type="match status" value="1"/>
</dbReference>
<dbReference type="EMBL" id="JBHUJC010000010">
    <property type="protein sequence ID" value="MFD2275424.1"/>
    <property type="molecule type" value="Genomic_DNA"/>
</dbReference>
<comment type="caution">
    <text evidence="8">The sequence shown here is derived from an EMBL/GenBank/DDBJ whole genome shotgun (WGS) entry which is preliminary data.</text>
</comment>
<dbReference type="Pfam" id="PF08676">
    <property type="entry name" value="MutL_C"/>
    <property type="match status" value="1"/>
</dbReference>
<dbReference type="InterPro" id="IPR014721">
    <property type="entry name" value="Ribsml_uS5_D2-typ_fold_subgr"/>
</dbReference>
<keyword evidence="3 5" id="KW-0227">DNA damage</keyword>
<dbReference type="GO" id="GO:0004519">
    <property type="term" value="F:endonuclease activity"/>
    <property type="evidence" value="ECO:0007669"/>
    <property type="project" value="UniProtKB-KW"/>
</dbReference>
<dbReference type="SUPFAM" id="SSF118116">
    <property type="entry name" value="DNA mismatch repair protein MutL"/>
    <property type="match status" value="1"/>
</dbReference>
<dbReference type="PANTHER" id="PTHR10073:SF12">
    <property type="entry name" value="DNA MISMATCH REPAIR PROTEIN MLH1"/>
    <property type="match status" value="1"/>
</dbReference>
<evidence type="ECO:0000259" key="6">
    <source>
        <dbReference type="SMART" id="SM00853"/>
    </source>
</evidence>
<keyword evidence="4 5" id="KW-0234">DNA repair</keyword>
<dbReference type="NCBIfam" id="TIGR00585">
    <property type="entry name" value="mutl"/>
    <property type="match status" value="1"/>
</dbReference>
<evidence type="ECO:0000313" key="9">
    <source>
        <dbReference type="Proteomes" id="UP001597297"/>
    </source>
</evidence>
<evidence type="ECO:0000256" key="5">
    <source>
        <dbReference type="HAMAP-Rule" id="MF_00149"/>
    </source>
</evidence>
<dbReference type="SUPFAM" id="SSF55874">
    <property type="entry name" value="ATPase domain of HSP90 chaperone/DNA topoisomerase II/histidine kinase"/>
    <property type="match status" value="1"/>
</dbReference>
<feature type="domain" description="DNA mismatch repair protein S5" evidence="7">
    <location>
        <begin position="209"/>
        <end position="328"/>
    </location>
</feature>
<dbReference type="SUPFAM" id="SSF54211">
    <property type="entry name" value="Ribosomal protein S5 domain 2-like"/>
    <property type="match status" value="1"/>
</dbReference>
<dbReference type="Gene3D" id="3.30.230.10">
    <property type="match status" value="1"/>
</dbReference>
<keyword evidence="9" id="KW-1185">Reference proteome</keyword>
<comment type="function">
    <text evidence="5">This protein is involved in the repair of mismatches in DNA. It is required for dam-dependent methyl-directed DNA mismatch repair. May act as a 'molecular matchmaker', a protein that promotes the formation of a stable complex between two or more DNA-binding proteins in an ATP-dependent manner without itself being part of a final effector complex.</text>
</comment>
<dbReference type="InterPro" id="IPR042120">
    <property type="entry name" value="MutL_C_dimsub"/>
</dbReference>
<protein>
    <recommendedName>
        <fullName evidence="2 5">DNA mismatch repair protein MutL</fullName>
    </recommendedName>
</protein>
<accession>A0ABW5DZ75</accession>
<evidence type="ECO:0000259" key="7">
    <source>
        <dbReference type="SMART" id="SM01340"/>
    </source>
</evidence>
<name>A0ABW5DZ75_9BACT</name>
<dbReference type="InterPro" id="IPR037198">
    <property type="entry name" value="MutL_C_sf"/>
</dbReference>